<organism evidence="5 6">
    <name type="scientific">Pseudoalteromonas ulvae</name>
    <dbReference type="NCBI Taxonomy" id="107327"/>
    <lineage>
        <taxon>Bacteria</taxon>
        <taxon>Pseudomonadati</taxon>
        <taxon>Pseudomonadota</taxon>
        <taxon>Gammaproteobacteria</taxon>
        <taxon>Alteromonadales</taxon>
        <taxon>Pseudoalteromonadaceae</taxon>
        <taxon>Pseudoalteromonas</taxon>
    </lineage>
</organism>
<dbReference type="Proteomes" id="UP000194841">
    <property type="component" value="Unassembled WGS sequence"/>
</dbReference>
<keyword evidence="2 4" id="KW-0235">DNA replication</keyword>
<reference evidence="5 6" key="1">
    <citation type="submission" date="2017-02" db="EMBL/GenBank/DDBJ databases">
        <title>Pseudoalteromonas ulvae TC14 Genome.</title>
        <authorList>
            <person name="Molmeret M."/>
        </authorList>
    </citation>
    <scope>NUCLEOTIDE SEQUENCE [LARGE SCALE GENOMIC DNA]</scope>
    <source>
        <strain evidence="5">TC14</strain>
    </source>
</reference>
<gene>
    <name evidence="4" type="primary">priB</name>
    <name evidence="5" type="ORF">B1199_11530</name>
</gene>
<dbReference type="GO" id="GO:0003697">
    <property type="term" value="F:single-stranded DNA binding"/>
    <property type="evidence" value="ECO:0007669"/>
    <property type="project" value="UniProtKB-UniRule"/>
</dbReference>
<name>A0A244CPZ7_PSEDV</name>
<dbReference type="RefSeq" id="WP_086744267.1">
    <property type="nucleotide sequence ID" value="NZ_MWPV01000003.1"/>
</dbReference>
<accession>A0A244CPZ7</accession>
<dbReference type="EMBL" id="MWPV01000003">
    <property type="protein sequence ID" value="OUL57684.1"/>
    <property type="molecule type" value="Genomic_DNA"/>
</dbReference>
<comment type="subunit">
    <text evidence="4">Homodimer. Interacts with PriA and DnaT. Component of the replication restart primosome. Primosome assembly occurs via a 'hand-off' mechanism. PriA binds to replication forks, subsequently PriB then DnaT bind; DnaT then displaces ssDNA to generate the helicase loading substrate.</text>
</comment>
<dbReference type="Gene3D" id="2.40.50.140">
    <property type="entry name" value="Nucleic acid-binding proteins"/>
    <property type="match status" value="1"/>
</dbReference>
<dbReference type="GO" id="GO:1990077">
    <property type="term" value="C:primosome complex"/>
    <property type="evidence" value="ECO:0007669"/>
    <property type="project" value="UniProtKB-UniRule"/>
</dbReference>
<evidence type="ECO:0000256" key="2">
    <source>
        <dbReference type="ARBA" id="ARBA00022705"/>
    </source>
</evidence>
<comment type="function">
    <text evidence="4">Involved in the restart of stalled replication forks, which reloads the replicative helicase on sites other than the origin of replication; the PriA-PriB pathway is the major replication restart pathway. During primosome assembly it facilitates complex formation between PriA and DnaT on DNA; stabilizes PriA on DNA. Stimulates the DNA unwinding activity of PriA helicase.</text>
</comment>
<dbReference type="PROSITE" id="PS50935">
    <property type="entry name" value="SSB"/>
    <property type="match status" value="1"/>
</dbReference>
<dbReference type="Pfam" id="PF22657">
    <property type="entry name" value="SSB_1"/>
    <property type="match status" value="1"/>
</dbReference>
<dbReference type="GO" id="GO:0006269">
    <property type="term" value="P:DNA replication, synthesis of primer"/>
    <property type="evidence" value="ECO:0007669"/>
    <property type="project" value="UniProtKB-KW"/>
</dbReference>
<sequence>MTNNQLVLSGTVCKTPKFSQSPAGIPHCIFVLEHRSQQIEAGLNRNSYVRMQVVASGEAIQETTQGLQIGSQLTVYGFLNRHEGRNGLSQLVLHAHQIERIILGDLSHGTLLQTS</sequence>
<comment type="similarity">
    <text evidence="4">Belongs to the PriB family.</text>
</comment>
<evidence type="ECO:0000313" key="6">
    <source>
        <dbReference type="Proteomes" id="UP000194841"/>
    </source>
</evidence>
<dbReference type="InterPro" id="IPR000424">
    <property type="entry name" value="Primosome_PriB/ssb"/>
</dbReference>
<dbReference type="NCBIfam" id="TIGR04418">
    <property type="entry name" value="PriB_gamma"/>
    <property type="match status" value="1"/>
</dbReference>
<proteinExistence type="inferred from homology"/>
<dbReference type="OrthoDB" id="9180733at2"/>
<dbReference type="AlphaFoldDB" id="A0A244CPZ7"/>
<dbReference type="SUPFAM" id="SSF50249">
    <property type="entry name" value="Nucleic acid-binding proteins"/>
    <property type="match status" value="1"/>
</dbReference>
<dbReference type="InterPro" id="IPR012340">
    <property type="entry name" value="NA-bd_OB-fold"/>
</dbReference>
<dbReference type="PIRSF" id="PIRSF003135">
    <property type="entry name" value="Primosomal_n"/>
    <property type="match status" value="1"/>
</dbReference>
<keyword evidence="3 4" id="KW-0238">DNA-binding</keyword>
<evidence type="ECO:0000313" key="5">
    <source>
        <dbReference type="EMBL" id="OUL57684.1"/>
    </source>
</evidence>
<keyword evidence="6" id="KW-1185">Reference proteome</keyword>
<keyword evidence="1 4" id="KW-0639">Primosome</keyword>
<evidence type="ECO:0000256" key="1">
    <source>
        <dbReference type="ARBA" id="ARBA00022515"/>
    </source>
</evidence>
<dbReference type="InterPro" id="IPR023646">
    <property type="entry name" value="Prisomal_replication_PriB"/>
</dbReference>
<protein>
    <recommendedName>
        <fullName evidence="4">Replication restart protein PriB</fullName>
    </recommendedName>
</protein>
<evidence type="ECO:0000256" key="3">
    <source>
        <dbReference type="ARBA" id="ARBA00023125"/>
    </source>
</evidence>
<dbReference type="HAMAP" id="MF_00720">
    <property type="entry name" value="PriB"/>
    <property type="match status" value="1"/>
</dbReference>
<comment type="caution">
    <text evidence="5">The sequence shown here is derived from an EMBL/GenBank/DDBJ whole genome shotgun (WGS) entry which is preliminary data.</text>
</comment>
<evidence type="ECO:0000256" key="4">
    <source>
        <dbReference type="HAMAP-Rule" id="MF_00720"/>
    </source>
</evidence>